<protein>
    <submittedName>
        <fullName evidence="1">DUF4267 domain-containing protein</fullName>
    </submittedName>
</protein>
<dbReference type="EMBL" id="JBHSKD010000009">
    <property type="protein sequence ID" value="MFC5176929.1"/>
    <property type="molecule type" value="Genomic_DNA"/>
</dbReference>
<reference evidence="2" key="1">
    <citation type="journal article" date="2019" name="Int. J. Syst. Evol. Microbiol.">
        <title>The Global Catalogue of Microorganisms (GCM) 10K type strain sequencing project: providing services to taxonomists for standard genome sequencing and annotation.</title>
        <authorList>
            <consortium name="The Broad Institute Genomics Platform"/>
            <consortium name="The Broad Institute Genome Sequencing Center for Infectious Disease"/>
            <person name="Wu L."/>
            <person name="Ma J."/>
        </authorList>
    </citation>
    <scope>NUCLEOTIDE SEQUENCE [LARGE SCALE GENOMIC DNA]</scope>
    <source>
        <strain evidence="2">DFY41</strain>
    </source>
</reference>
<comment type="caution">
    <text evidence="1">The sequence shown here is derived from an EMBL/GenBank/DDBJ whole genome shotgun (WGS) entry which is preliminary data.</text>
</comment>
<dbReference type="Proteomes" id="UP001596087">
    <property type="component" value="Unassembled WGS sequence"/>
</dbReference>
<evidence type="ECO:0000313" key="1">
    <source>
        <dbReference type="EMBL" id="MFC5176929.1"/>
    </source>
</evidence>
<organism evidence="1 2">
    <name type="scientific">Nocardioides taihuensis</name>
    <dbReference type="NCBI Taxonomy" id="1835606"/>
    <lineage>
        <taxon>Bacteria</taxon>
        <taxon>Bacillati</taxon>
        <taxon>Actinomycetota</taxon>
        <taxon>Actinomycetes</taxon>
        <taxon>Propionibacteriales</taxon>
        <taxon>Nocardioidaceae</taxon>
        <taxon>Nocardioides</taxon>
    </lineage>
</organism>
<keyword evidence="2" id="KW-1185">Reference proteome</keyword>
<sequence>MNPALGLAAARVVIGGVALAAPEQGARLFRLDPVTNPQLTYVTRLFGAREIMLGAAALVARGRARQALVMAGVAVDVADSAAGWLAGEDGTVDRTTSYLLTAPAVAAALAGLAGVRRA</sequence>
<evidence type="ECO:0000313" key="2">
    <source>
        <dbReference type="Proteomes" id="UP001596087"/>
    </source>
</evidence>
<proteinExistence type="predicted"/>
<dbReference type="RefSeq" id="WP_378589588.1">
    <property type="nucleotide sequence ID" value="NZ_JBHSKD010000009.1"/>
</dbReference>
<gene>
    <name evidence="1" type="ORF">ACFPGP_09620</name>
</gene>
<name>A0ABW0BHY2_9ACTN</name>
<dbReference type="Pfam" id="PF14087">
    <property type="entry name" value="DUF4267"/>
    <property type="match status" value="1"/>
</dbReference>
<accession>A0ABW0BHY2</accession>
<dbReference type="InterPro" id="IPR025363">
    <property type="entry name" value="DUF4267"/>
</dbReference>